<feature type="domain" description="VWFA" evidence="2">
    <location>
        <begin position="145"/>
        <end position="313"/>
    </location>
</feature>
<dbReference type="SMART" id="SM00327">
    <property type="entry name" value="VWA"/>
    <property type="match status" value="1"/>
</dbReference>
<dbReference type="EMBL" id="FNHE01000010">
    <property type="protein sequence ID" value="SDM92357.1"/>
    <property type="molecule type" value="Genomic_DNA"/>
</dbReference>
<dbReference type="Pfam" id="PF00092">
    <property type="entry name" value="VWA"/>
    <property type="match status" value="1"/>
</dbReference>
<feature type="compositionally biased region" description="Basic and acidic residues" evidence="1">
    <location>
        <begin position="21"/>
        <end position="31"/>
    </location>
</feature>
<name>A0A1G9X6N6_9ACTN</name>
<organism evidence="3 4">
    <name type="scientific">Geodermatophilus siccatus</name>
    <dbReference type="NCBI Taxonomy" id="1137991"/>
    <lineage>
        <taxon>Bacteria</taxon>
        <taxon>Bacillati</taxon>
        <taxon>Actinomycetota</taxon>
        <taxon>Actinomycetes</taxon>
        <taxon>Geodermatophilales</taxon>
        <taxon>Geodermatophilaceae</taxon>
        <taxon>Geodermatophilus</taxon>
    </lineage>
</organism>
<gene>
    <name evidence="3" type="ORF">SAMN05660642_03584</name>
</gene>
<evidence type="ECO:0000313" key="3">
    <source>
        <dbReference type="EMBL" id="SDM92357.1"/>
    </source>
</evidence>
<dbReference type="SUPFAM" id="SSF53300">
    <property type="entry name" value="vWA-like"/>
    <property type="match status" value="1"/>
</dbReference>
<feature type="region of interest" description="Disordered" evidence="1">
    <location>
        <begin position="89"/>
        <end position="109"/>
    </location>
</feature>
<evidence type="ECO:0000256" key="1">
    <source>
        <dbReference type="SAM" id="MobiDB-lite"/>
    </source>
</evidence>
<accession>A0A1G9X6N6</accession>
<dbReference type="Gene3D" id="3.40.50.410">
    <property type="entry name" value="von Willebrand factor, type A domain"/>
    <property type="match status" value="1"/>
</dbReference>
<dbReference type="Proteomes" id="UP000198680">
    <property type="component" value="Unassembled WGS sequence"/>
</dbReference>
<feature type="region of interest" description="Disordered" evidence="1">
    <location>
        <begin position="1"/>
        <end position="35"/>
    </location>
</feature>
<feature type="compositionally biased region" description="Acidic residues" evidence="1">
    <location>
        <begin position="1"/>
        <end position="10"/>
    </location>
</feature>
<sequence>MPVEDPDDVEQLLKQHQARRAGRDELSRAHPEFQQVSPQLGELDEEALADLTARDPDAANRLLTAMGRAFDPALRAAARALACRLPVGTPRAGVPDRPGTRRVVTRRDETGSDIDLDATLAARGAEPHWRAEHLHTRGWRSTGRACVLLVDASGSVAGDELAVAVLTASALSQRMRPGDELAVVAFWSRAVVLRALSTDPRTDAVVDRLFDLQGGGTTDLDQGLRTAAAQLARSRAAARDVLLLSDGMPTDSPDPLPAAAALARAGAHLHVLSLSEEPESVANCAALAAAGDGRVAPLLKPTQAPAAVRTLLG</sequence>
<dbReference type="AlphaFoldDB" id="A0A1G9X6N6"/>
<keyword evidence="4" id="KW-1185">Reference proteome</keyword>
<dbReference type="STRING" id="1137991.SAMN05660642_03584"/>
<dbReference type="CDD" id="cd00198">
    <property type="entry name" value="vWFA"/>
    <property type="match status" value="1"/>
</dbReference>
<reference evidence="4" key="1">
    <citation type="submission" date="2016-10" db="EMBL/GenBank/DDBJ databases">
        <authorList>
            <person name="Varghese N."/>
            <person name="Submissions S."/>
        </authorList>
    </citation>
    <scope>NUCLEOTIDE SEQUENCE [LARGE SCALE GENOMIC DNA]</scope>
    <source>
        <strain evidence="4">DSM 45419</strain>
    </source>
</reference>
<evidence type="ECO:0000313" key="4">
    <source>
        <dbReference type="Proteomes" id="UP000198680"/>
    </source>
</evidence>
<dbReference type="PROSITE" id="PS50234">
    <property type="entry name" value="VWFA"/>
    <property type="match status" value="1"/>
</dbReference>
<evidence type="ECO:0000259" key="2">
    <source>
        <dbReference type="PROSITE" id="PS50234"/>
    </source>
</evidence>
<proteinExistence type="predicted"/>
<dbReference type="InterPro" id="IPR002035">
    <property type="entry name" value="VWF_A"/>
</dbReference>
<dbReference type="InterPro" id="IPR036465">
    <property type="entry name" value="vWFA_dom_sf"/>
</dbReference>
<protein>
    <submittedName>
        <fullName evidence="3">Mg-chelatase subunit ChlD</fullName>
    </submittedName>
</protein>